<dbReference type="InterPro" id="IPR005467">
    <property type="entry name" value="His_kinase_dom"/>
</dbReference>
<dbReference type="PRINTS" id="PR00344">
    <property type="entry name" value="BCTRLSENSOR"/>
</dbReference>
<evidence type="ECO:0000256" key="4">
    <source>
        <dbReference type="ARBA" id="ARBA00022475"/>
    </source>
</evidence>
<dbReference type="CDD" id="cd00082">
    <property type="entry name" value="HisKA"/>
    <property type="match status" value="1"/>
</dbReference>
<dbReference type="Proteomes" id="UP000298097">
    <property type="component" value="Unassembled WGS sequence"/>
</dbReference>
<name>A0A4R9H985_9LEPT</name>
<sequence>MNTKPKILIVDDRPENLVALETVLRDLDVDLVRALSGNEALKATLHNDFALALLDIQMPEMDGYELASILREEDKTARLPFIFISAVYTDNLNVFKGYERGAFSFITKPFEPQILRNKVKFFVDKHMQEISLHNLNEDLQKKNEELENANKELDAFCYSVSHDLRGPLRAIEGFAKILQEDYAKDLEEEAKRILGVIVGSTMKMDKLIDSLLLLSRMGKKEIAKTIVNVSDLVQHTLYELKTDTQSGNHKIQVGELSPAMGDSELLTQVFINLISNAIKYSSKKEEPIVEIGCKQSDGENTYFVKDNGAGFNMKYQNRLFGVFQRLHDNRDFEGVGIGLAIVQRIISRHGGKVWAEGEVGQGATFYFTLPQIQEV</sequence>
<dbReference type="PROSITE" id="PS50110">
    <property type="entry name" value="RESPONSE_REGULATORY"/>
    <property type="match status" value="1"/>
</dbReference>
<dbReference type="PROSITE" id="PS50109">
    <property type="entry name" value="HIS_KIN"/>
    <property type="match status" value="1"/>
</dbReference>
<evidence type="ECO:0000256" key="6">
    <source>
        <dbReference type="ARBA" id="ARBA00022679"/>
    </source>
</evidence>
<keyword evidence="8 16" id="KW-0418">Kinase</keyword>
<feature type="domain" description="Response regulatory" evidence="15">
    <location>
        <begin position="6"/>
        <end position="123"/>
    </location>
</feature>
<evidence type="ECO:0000256" key="7">
    <source>
        <dbReference type="ARBA" id="ARBA00022741"/>
    </source>
</evidence>
<dbReference type="SMART" id="SM00448">
    <property type="entry name" value="REC"/>
    <property type="match status" value="1"/>
</dbReference>
<dbReference type="SUPFAM" id="SSF52172">
    <property type="entry name" value="CheY-like"/>
    <property type="match status" value="1"/>
</dbReference>
<feature type="coiled-coil region" evidence="13">
    <location>
        <begin position="125"/>
        <end position="156"/>
    </location>
</feature>
<dbReference type="Gene3D" id="3.40.50.2300">
    <property type="match status" value="1"/>
</dbReference>
<keyword evidence="7" id="KW-0547">Nucleotide-binding</keyword>
<dbReference type="Gene3D" id="1.10.287.130">
    <property type="match status" value="1"/>
</dbReference>
<keyword evidence="13" id="KW-0175">Coiled coil</keyword>
<organism evidence="16 17">
    <name type="scientific">Leptospira andrefontaineae</name>
    <dbReference type="NCBI Taxonomy" id="2484976"/>
    <lineage>
        <taxon>Bacteria</taxon>
        <taxon>Pseudomonadati</taxon>
        <taxon>Spirochaetota</taxon>
        <taxon>Spirochaetia</taxon>
        <taxon>Leptospirales</taxon>
        <taxon>Leptospiraceae</taxon>
        <taxon>Leptospira</taxon>
    </lineage>
</organism>
<evidence type="ECO:0000256" key="2">
    <source>
        <dbReference type="ARBA" id="ARBA00004236"/>
    </source>
</evidence>
<evidence type="ECO:0000256" key="12">
    <source>
        <dbReference type="PROSITE-ProRule" id="PRU00169"/>
    </source>
</evidence>
<dbReference type="SMART" id="SM00388">
    <property type="entry name" value="HisKA"/>
    <property type="match status" value="1"/>
</dbReference>
<evidence type="ECO:0000256" key="8">
    <source>
        <dbReference type="ARBA" id="ARBA00022777"/>
    </source>
</evidence>
<dbReference type="Pfam" id="PF00072">
    <property type="entry name" value="Response_reg"/>
    <property type="match status" value="1"/>
</dbReference>
<dbReference type="InterPro" id="IPR001789">
    <property type="entry name" value="Sig_transdc_resp-reg_receiver"/>
</dbReference>
<comment type="subcellular location">
    <subcellularLocation>
        <location evidence="2">Cell membrane</location>
    </subcellularLocation>
</comment>
<reference evidence="16" key="1">
    <citation type="journal article" date="2019" name="PLoS Negl. Trop. Dis.">
        <title>Revisiting the worldwide diversity of Leptospira species in the environment.</title>
        <authorList>
            <person name="Vincent A.T."/>
            <person name="Schiettekatte O."/>
            <person name="Bourhy P."/>
            <person name="Veyrier F.J."/>
            <person name="Picardeau M."/>
        </authorList>
    </citation>
    <scope>NUCLEOTIDE SEQUENCE [LARGE SCALE GENOMIC DNA]</scope>
    <source>
        <strain evidence="16">201800301</strain>
    </source>
</reference>
<feature type="modified residue" description="4-aspartylphosphate" evidence="12">
    <location>
        <position position="55"/>
    </location>
</feature>
<dbReference type="FunFam" id="3.30.565.10:FF:000023">
    <property type="entry name" value="PAS domain-containing sensor histidine kinase"/>
    <property type="match status" value="1"/>
</dbReference>
<dbReference type="InterPro" id="IPR003594">
    <property type="entry name" value="HATPase_dom"/>
</dbReference>
<dbReference type="PANTHER" id="PTHR42878:SF15">
    <property type="entry name" value="BACTERIOPHYTOCHROME"/>
    <property type="match status" value="1"/>
</dbReference>
<protein>
    <recommendedName>
        <fullName evidence="3">histidine kinase</fullName>
        <ecNumber evidence="3">2.7.13.3</ecNumber>
    </recommendedName>
</protein>
<dbReference type="GO" id="GO:0005524">
    <property type="term" value="F:ATP binding"/>
    <property type="evidence" value="ECO:0007669"/>
    <property type="project" value="UniProtKB-KW"/>
</dbReference>
<comment type="catalytic activity">
    <reaction evidence="1">
        <text>ATP + protein L-histidine = ADP + protein N-phospho-L-histidine.</text>
        <dbReference type="EC" id="2.7.13.3"/>
    </reaction>
</comment>
<dbReference type="InterPro" id="IPR004358">
    <property type="entry name" value="Sig_transdc_His_kin-like_C"/>
</dbReference>
<dbReference type="SUPFAM" id="SSF55874">
    <property type="entry name" value="ATPase domain of HSP90 chaperone/DNA topoisomerase II/histidine kinase"/>
    <property type="match status" value="1"/>
</dbReference>
<evidence type="ECO:0000256" key="1">
    <source>
        <dbReference type="ARBA" id="ARBA00000085"/>
    </source>
</evidence>
<keyword evidence="11" id="KW-0472">Membrane</keyword>
<keyword evidence="9" id="KW-0067">ATP-binding</keyword>
<evidence type="ECO:0000256" key="3">
    <source>
        <dbReference type="ARBA" id="ARBA00012438"/>
    </source>
</evidence>
<keyword evidence="17" id="KW-1185">Reference proteome</keyword>
<dbReference type="EC" id="2.7.13.3" evidence="3"/>
<dbReference type="EMBL" id="RQEY01000006">
    <property type="protein sequence ID" value="TGK42818.1"/>
    <property type="molecule type" value="Genomic_DNA"/>
</dbReference>
<dbReference type="GO" id="GO:0005886">
    <property type="term" value="C:plasma membrane"/>
    <property type="evidence" value="ECO:0007669"/>
    <property type="project" value="UniProtKB-SubCell"/>
</dbReference>
<evidence type="ECO:0000313" key="16">
    <source>
        <dbReference type="EMBL" id="TGK42818.1"/>
    </source>
</evidence>
<dbReference type="SMART" id="SM00387">
    <property type="entry name" value="HATPase_c"/>
    <property type="match status" value="1"/>
</dbReference>
<evidence type="ECO:0000256" key="5">
    <source>
        <dbReference type="ARBA" id="ARBA00022553"/>
    </source>
</evidence>
<dbReference type="GO" id="GO:0030295">
    <property type="term" value="F:protein kinase activator activity"/>
    <property type="evidence" value="ECO:0007669"/>
    <property type="project" value="TreeGrafter"/>
</dbReference>
<evidence type="ECO:0000313" key="17">
    <source>
        <dbReference type="Proteomes" id="UP000298097"/>
    </source>
</evidence>
<dbReference type="Gene3D" id="3.30.565.10">
    <property type="entry name" value="Histidine kinase-like ATPase, C-terminal domain"/>
    <property type="match status" value="1"/>
</dbReference>
<dbReference type="GO" id="GO:0000156">
    <property type="term" value="F:phosphorelay response regulator activity"/>
    <property type="evidence" value="ECO:0007669"/>
    <property type="project" value="TreeGrafter"/>
</dbReference>
<keyword evidence="10" id="KW-0902">Two-component regulatory system</keyword>
<keyword evidence="4" id="KW-1003">Cell membrane</keyword>
<evidence type="ECO:0000256" key="9">
    <source>
        <dbReference type="ARBA" id="ARBA00022840"/>
    </source>
</evidence>
<dbReference type="Pfam" id="PF02518">
    <property type="entry name" value="HATPase_c"/>
    <property type="match status" value="1"/>
</dbReference>
<dbReference type="AlphaFoldDB" id="A0A4R9H985"/>
<evidence type="ECO:0000259" key="15">
    <source>
        <dbReference type="PROSITE" id="PS50110"/>
    </source>
</evidence>
<keyword evidence="5 12" id="KW-0597">Phosphoprotein</keyword>
<keyword evidence="6" id="KW-0808">Transferase</keyword>
<dbReference type="InterPro" id="IPR050351">
    <property type="entry name" value="BphY/WalK/GraS-like"/>
</dbReference>
<comment type="caution">
    <text evidence="16">The sequence shown here is derived from an EMBL/GenBank/DDBJ whole genome shotgun (WGS) entry which is preliminary data.</text>
</comment>
<dbReference type="InterPro" id="IPR036890">
    <property type="entry name" value="HATPase_C_sf"/>
</dbReference>
<accession>A0A4R9H985</accession>
<dbReference type="GO" id="GO:0000155">
    <property type="term" value="F:phosphorelay sensor kinase activity"/>
    <property type="evidence" value="ECO:0007669"/>
    <property type="project" value="InterPro"/>
</dbReference>
<dbReference type="InterPro" id="IPR011006">
    <property type="entry name" value="CheY-like_superfamily"/>
</dbReference>
<proteinExistence type="predicted"/>
<dbReference type="PANTHER" id="PTHR42878">
    <property type="entry name" value="TWO-COMPONENT HISTIDINE KINASE"/>
    <property type="match status" value="1"/>
</dbReference>
<evidence type="ECO:0000256" key="13">
    <source>
        <dbReference type="SAM" id="Coils"/>
    </source>
</evidence>
<dbReference type="OrthoDB" id="9813394at2"/>
<gene>
    <name evidence="16" type="ORF">EHO65_04565</name>
</gene>
<evidence type="ECO:0000256" key="11">
    <source>
        <dbReference type="ARBA" id="ARBA00023136"/>
    </source>
</evidence>
<feature type="domain" description="Histidine kinase" evidence="14">
    <location>
        <begin position="159"/>
        <end position="373"/>
    </location>
</feature>
<dbReference type="Pfam" id="PF00512">
    <property type="entry name" value="HisKA"/>
    <property type="match status" value="1"/>
</dbReference>
<dbReference type="GO" id="GO:0007234">
    <property type="term" value="P:osmosensory signaling via phosphorelay pathway"/>
    <property type="evidence" value="ECO:0007669"/>
    <property type="project" value="TreeGrafter"/>
</dbReference>
<evidence type="ECO:0000256" key="10">
    <source>
        <dbReference type="ARBA" id="ARBA00023012"/>
    </source>
</evidence>
<dbReference type="RefSeq" id="WP_135772996.1">
    <property type="nucleotide sequence ID" value="NZ_RQEY01000006.1"/>
</dbReference>
<evidence type="ECO:0000259" key="14">
    <source>
        <dbReference type="PROSITE" id="PS50109"/>
    </source>
</evidence>
<dbReference type="InterPro" id="IPR003661">
    <property type="entry name" value="HisK_dim/P_dom"/>
</dbReference>